<comment type="caution">
    <text evidence="2">The sequence shown here is derived from an EMBL/GenBank/DDBJ whole genome shotgun (WGS) entry which is preliminary data.</text>
</comment>
<evidence type="ECO:0000313" key="3">
    <source>
        <dbReference type="Proteomes" id="UP001596111"/>
    </source>
</evidence>
<evidence type="ECO:0000313" key="2">
    <source>
        <dbReference type="EMBL" id="MFC5582774.1"/>
    </source>
</evidence>
<dbReference type="PIRSF" id="PIRSF021497">
    <property type="entry name" value="Sulphotransferase_Stf0"/>
    <property type="match status" value="1"/>
</dbReference>
<dbReference type="Gene3D" id="3.40.50.300">
    <property type="entry name" value="P-loop containing nucleotide triphosphate hydrolases"/>
    <property type="match status" value="1"/>
</dbReference>
<dbReference type="InterPro" id="IPR027417">
    <property type="entry name" value="P-loop_NTPase"/>
</dbReference>
<dbReference type="Pfam" id="PF09037">
    <property type="entry name" value="Sulphotransf"/>
    <property type="match status" value="1"/>
</dbReference>
<dbReference type="SUPFAM" id="SSF52540">
    <property type="entry name" value="P-loop containing nucleoside triphosphate hydrolases"/>
    <property type="match status" value="1"/>
</dbReference>
<dbReference type="Proteomes" id="UP001596111">
    <property type="component" value="Unassembled WGS sequence"/>
</dbReference>
<organism evidence="2 3">
    <name type="scientific">Rhodanobacter terrae</name>
    <dbReference type="NCBI Taxonomy" id="418647"/>
    <lineage>
        <taxon>Bacteria</taxon>
        <taxon>Pseudomonadati</taxon>
        <taxon>Pseudomonadota</taxon>
        <taxon>Gammaproteobacteria</taxon>
        <taxon>Lysobacterales</taxon>
        <taxon>Rhodanobacteraceae</taxon>
        <taxon>Rhodanobacter</taxon>
    </lineage>
</organism>
<reference evidence="3" key="1">
    <citation type="journal article" date="2019" name="Int. J. Syst. Evol. Microbiol.">
        <title>The Global Catalogue of Microorganisms (GCM) 10K type strain sequencing project: providing services to taxonomists for standard genome sequencing and annotation.</title>
        <authorList>
            <consortium name="The Broad Institute Genomics Platform"/>
            <consortium name="The Broad Institute Genome Sequencing Center for Infectious Disease"/>
            <person name="Wu L."/>
            <person name="Ma J."/>
        </authorList>
    </citation>
    <scope>NUCLEOTIDE SEQUENCE [LARGE SCALE GENOMIC DNA]</scope>
    <source>
        <strain evidence="3">CGMCC 1.13587</strain>
    </source>
</reference>
<proteinExistence type="predicted"/>
<dbReference type="EMBL" id="JBHSNG010000024">
    <property type="protein sequence ID" value="MFC5582774.1"/>
    <property type="molecule type" value="Genomic_DNA"/>
</dbReference>
<keyword evidence="3" id="KW-1185">Reference proteome</keyword>
<gene>
    <name evidence="2" type="ORF">ACFPPB_16780</name>
</gene>
<protein>
    <submittedName>
        <fullName evidence="2">Stf0 family sulfotransferase</fullName>
    </submittedName>
</protein>
<dbReference type="RefSeq" id="WP_377329259.1">
    <property type="nucleotide sequence ID" value="NZ_JBHSNG010000024.1"/>
</dbReference>
<accession>A0ABW0T1M8</accession>
<dbReference type="InterPro" id="IPR024628">
    <property type="entry name" value="Sulfotransferase_Stf0_dom"/>
</dbReference>
<evidence type="ECO:0000259" key="1">
    <source>
        <dbReference type="Pfam" id="PF09037"/>
    </source>
</evidence>
<sequence>MEDCELDAGTVEIVKRSRGRHVIRTLYDADADFNCFGRAPIGTYMLATLPRSGSTFCAIRLWQTGLLGAPMEYLNFRIMGDLFQRLGYRPDKDGHIPSSQVGAYWSDVQRLRTSPNGMFGYKMFASNYYEISKKFPEFLQQIAPNYVVYLTRRDEVGQAISYSRAQRSRIWFGGVPDAPAVDYDYEHIKACLRSVEEQKGFWESVFGITGTDPIRIFYEDLLEPEFSTVTSVLRAMGIQPNPKSAITVPMTMRQTDGVSKDWRERFLEDSCREAEVNRDA</sequence>
<feature type="domain" description="Sulphotransferase Stf0" evidence="1">
    <location>
        <begin position="44"/>
        <end position="269"/>
    </location>
</feature>
<dbReference type="InterPro" id="IPR015124">
    <property type="entry name" value="Stf0"/>
</dbReference>
<name>A0ABW0T1M8_9GAMM</name>